<protein>
    <submittedName>
        <fullName evidence="2">Actin-like protein</fullName>
    </submittedName>
</protein>
<dbReference type="OrthoDB" id="27975at2157"/>
<proteinExistence type="predicted"/>
<feature type="region of interest" description="Disordered" evidence="1">
    <location>
        <begin position="157"/>
        <end position="185"/>
    </location>
</feature>
<reference evidence="2" key="1">
    <citation type="submission" date="2008-03" db="EMBL/GenBank/DDBJ databases">
        <title>Complete sequence of Thermoproteus neutrophilus V24Sta.</title>
        <authorList>
            <consortium name="US DOE Joint Genome Institute"/>
            <person name="Copeland A."/>
            <person name="Lucas S."/>
            <person name="Lapidus A."/>
            <person name="Glavina del Rio T."/>
            <person name="Dalin E."/>
            <person name="Tice H."/>
            <person name="Bruce D."/>
            <person name="Goodwin L."/>
            <person name="Pitluck S."/>
            <person name="Sims D."/>
            <person name="Brettin T."/>
            <person name="Detter J.C."/>
            <person name="Han C."/>
            <person name="Kuske C.R."/>
            <person name="Schmutz J."/>
            <person name="Larimer F."/>
            <person name="Land M."/>
            <person name="Hauser L."/>
            <person name="Kyrpides N."/>
            <person name="Mikhailova N."/>
            <person name="Biddle J.F."/>
            <person name="Zhang Z."/>
            <person name="Fitz-Gibbon S.T."/>
            <person name="Lowe T.M."/>
            <person name="Saltikov C."/>
            <person name="House C.H."/>
            <person name="Richardson P."/>
        </authorList>
    </citation>
    <scope>NUCLEOTIDE SEQUENCE [LARGE SCALE GENOMIC DNA]</scope>
    <source>
        <strain evidence="2">V24Sta</strain>
    </source>
</reference>
<dbReference type="KEGG" id="tne:Tneu_1442"/>
<evidence type="ECO:0000313" key="3">
    <source>
        <dbReference type="Proteomes" id="UP000001694"/>
    </source>
</evidence>
<organism evidence="2 3">
    <name type="scientific">Pyrobaculum neutrophilum (strain DSM 2338 / JCM 9278 / NBRC 100436 / V24Sta)</name>
    <name type="common">Thermoproteus neutrophilus</name>
    <dbReference type="NCBI Taxonomy" id="444157"/>
    <lineage>
        <taxon>Archaea</taxon>
        <taxon>Thermoproteota</taxon>
        <taxon>Thermoprotei</taxon>
        <taxon>Thermoproteales</taxon>
        <taxon>Thermoproteaceae</taxon>
        <taxon>Pyrobaculum</taxon>
    </lineage>
</organism>
<keyword evidence="3" id="KW-1185">Reference proteome</keyword>
<name>B1Y9D8_PYRNV</name>
<dbReference type="eggNOG" id="arCOG05584">
    <property type="taxonomic scope" value="Archaea"/>
</dbReference>
<evidence type="ECO:0000256" key="1">
    <source>
        <dbReference type="SAM" id="MobiDB-lite"/>
    </source>
</evidence>
<accession>B1Y9D8</accession>
<evidence type="ECO:0000313" key="2">
    <source>
        <dbReference type="EMBL" id="ACB40367.1"/>
    </source>
</evidence>
<dbReference type="Proteomes" id="UP000001694">
    <property type="component" value="Chromosome"/>
</dbReference>
<dbReference type="HOGENOM" id="CLU_1340791_0_0_2"/>
<dbReference type="STRING" id="444157.Tneu_1442"/>
<gene>
    <name evidence="2" type="ordered locus">Tneu_1442</name>
</gene>
<sequence length="198" mass="22217">MDLPKLLLVKFFSETLGMRYAGESGWVLLFDEGLNRVAVGVYLAEVYEEAEMYKRVGELLGLGASKIFLAVLPEAMPFVDPRYFKSQGLGLVVVDPSKGPEGVEIKIFAKPRPTPQADLGRADAVRTALMEYVNSQLKKLEETLYEKLKRYVDQRLEEIKRRETTPESPRAEPQPAAPSSVAENEWVRILRSRGRGGS</sequence>
<dbReference type="AlphaFoldDB" id="B1Y9D8"/>
<dbReference type="EMBL" id="CP001014">
    <property type="protein sequence ID" value="ACB40367.1"/>
    <property type="molecule type" value="Genomic_DNA"/>
</dbReference>